<dbReference type="CDD" id="cd00854">
    <property type="entry name" value="NagA"/>
    <property type="match status" value="1"/>
</dbReference>
<dbReference type="PANTHER" id="PTHR11113">
    <property type="entry name" value="N-ACETYLGLUCOSAMINE-6-PHOSPHATE DEACETYLASE"/>
    <property type="match status" value="1"/>
</dbReference>
<evidence type="ECO:0000256" key="4">
    <source>
        <dbReference type="ARBA" id="ARBA00023277"/>
    </source>
</evidence>
<keyword evidence="2" id="KW-0479">Metal-binding</keyword>
<keyword evidence="3 5" id="KW-0378">Hydrolase</keyword>
<organism evidence="7 8">
    <name type="scientific">Pedobacter ureilyticus</name>
    <dbReference type="NCBI Taxonomy" id="1393051"/>
    <lineage>
        <taxon>Bacteria</taxon>
        <taxon>Pseudomonadati</taxon>
        <taxon>Bacteroidota</taxon>
        <taxon>Sphingobacteriia</taxon>
        <taxon>Sphingobacteriales</taxon>
        <taxon>Sphingobacteriaceae</taxon>
        <taxon>Pedobacter</taxon>
    </lineage>
</organism>
<keyword evidence="4 5" id="KW-0119">Carbohydrate metabolism</keyword>
<evidence type="ECO:0000313" key="7">
    <source>
        <dbReference type="EMBL" id="MFN0255179.1"/>
    </source>
</evidence>
<dbReference type="EC" id="3.5.1.25" evidence="7"/>
<dbReference type="GO" id="GO:0008448">
    <property type="term" value="F:N-acetylglucosamine-6-phosphate deacetylase activity"/>
    <property type="evidence" value="ECO:0007669"/>
    <property type="project" value="UniProtKB-EC"/>
</dbReference>
<dbReference type="NCBIfam" id="TIGR00221">
    <property type="entry name" value="nagA"/>
    <property type="match status" value="1"/>
</dbReference>
<dbReference type="RefSeq" id="WP_138722304.1">
    <property type="nucleotide sequence ID" value="NZ_SSHJ02000005.1"/>
</dbReference>
<feature type="domain" description="Amidohydrolase-related" evidence="6">
    <location>
        <begin position="44"/>
        <end position="361"/>
    </location>
</feature>
<accession>A0ABW9J3S4</accession>
<dbReference type="InterPro" id="IPR011059">
    <property type="entry name" value="Metal-dep_hydrolase_composite"/>
</dbReference>
<name>A0ABW9J3S4_9SPHI</name>
<gene>
    <name evidence="7" type="primary">nagA</name>
    <name evidence="7" type="ORF">E6A44_006315</name>
</gene>
<evidence type="ECO:0000313" key="8">
    <source>
        <dbReference type="Proteomes" id="UP001517247"/>
    </source>
</evidence>
<reference evidence="7 8" key="1">
    <citation type="submission" date="2024-12" db="EMBL/GenBank/DDBJ databases">
        <authorList>
            <person name="Hu S."/>
        </authorList>
    </citation>
    <scope>NUCLEOTIDE SEQUENCE [LARGE SCALE GENOMIC DNA]</scope>
    <source>
        <strain evidence="7 8">THG-T11</strain>
    </source>
</reference>
<evidence type="ECO:0000256" key="2">
    <source>
        <dbReference type="ARBA" id="ARBA00022723"/>
    </source>
</evidence>
<dbReference type="Gene3D" id="3.20.20.140">
    <property type="entry name" value="Metal-dependent hydrolases"/>
    <property type="match status" value="1"/>
</dbReference>
<evidence type="ECO:0000259" key="6">
    <source>
        <dbReference type="Pfam" id="PF01979"/>
    </source>
</evidence>
<proteinExistence type="inferred from homology"/>
<comment type="similarity">
    <text evidence="1 5">Belongs to the metallo-dependent hydrolases superfamily. NagA family.</text>
</comment>
<protein>
    <submittedName>
        <fullName evidence="7">N-acetylglucosamine-6-phosphate deacetylase</fullName>
        <ecNumber evidence="7">3.5.1.25</ecNumber>
    </submittedName>
</protein>
<evidence type="ECO:0000256" key="1">
    <source>
        <dbReference type="ARBA" id="ARBA00010716"/>
    </source>
</evidence>
<dbReference type="InterPro" id="IPR032466">
    <property type="entry name" value="Metal_Hydrolase"/>
</dbReference>
<dbReference type="EMBL" id="SSHJ02000005">
    <property type="protein sequence ID" value="MFN0255179.1"/>
    <property type="molecule type" value="Genomic_DNA"/>
</dbReference>
<evidence type="ECO:0000256" key="3">
    <source>
        <dbReference type="ARBA" id="ARBA00022801"/>
    </source>
</evidence>
<dbReference type="Gene3D" id="2.30.40.10">
    <property type="entry name" value="Urease, subunit C, domain 1"/>
    <property type="match status" value="1"/>
</dbReference>
<dbReference type="PANTHER" id="PTHR11113:SF14">
    <property type="entry name" value="N-ACETYLGLUCOSAMINE-6-PHOSPHATE DEACETYLASE"/>
    <property type="match status" value="1"/>
</dbReference>
<evidence type="ECO:0000256" key="5">
    <source>
        <dbReference type="PIRNR" id="PIRNR038994"/>
    </source>
</evidence>
<keyword evidence="8" id="KW-1185">Reference proteome</keyword>
<dbReference type="InterPro" id="IPR003764">
    <property type="entry name" value="GlcNAc_6-P_deAcase"/>
</dbReference>
<comment type="caution">
    <text evidence="7">The sequence shown here is derived from an EMBL/GenBank/DDBJ whole genome shotgun (WGS) entry which is preliminary data.</text>
</comment>
<dbReference type="Pfam" id="PF01979">
    <property type="entry name" value="Amidohydro_1"/>
    <property type="match status" value="1"/>
</dbReference>
<dbReference type="PIRSF" id="PIRSF038994">
    <property type="entry name" value="NagA"/>
    <property type="match status" value="1"/>
</dbReference>
<dbReference type="SUPFAM" id="SSF51556">
    <property type="entry name" value="Metallo-dependent hydrolases"/>
    <property type="match status" value="1"/>
</dbReference>
<dbReference type="InterPro" id="IPR006680">
    <property type="entry name" value="Amidohydro-rel"/>
</dbReference>
<sequence length="371" mass="40775">MQLLQNQNIFLTTGLKEGQDISFENGLIKDVKPSSANFKSESKYILPGFIDLQIYGAAGKLFSADPTIGNIRIIEEQLLQEGTTSFLICLATNTPEVFNQCISVIKAYRSEARNCLGLHLEGPFINPEKRGAHVREYIRKASLDEIKSLLDFGDGTIKMMTLAPELQDDEVIQYLLDHDVVVSLGHSSATFDQATRAYNQGIQTTTHLFNAMSALQHRAPGIPTAVFNHPTAMASIIADGLHVDFEVVNVAAKVMKERLFIITDAVTECSSGPYQHVAVDGKFVMPDGTLSGSAMTMLQSIKNCVDRCDISLADAINMATYYPAKLMKMENEIGQLSLNAQANFVVLDEELNIAQVFYKGEEIKLNKAASI</sequence>
<dbReference type="Proteomes" id="UP001517247">
    <property type="component" value="Unassembled WGS sequence"/>
</dbReference>
<dbReference type="SUPFAM" id="SSF51338">
    <property type="entry name" value="Composite domain of metallo-dependent hydrolases"/>
    <property type="match status" value="1"/>
</dbReference>